<comment type="caution">
    <text evidence="1">The sequence shown here is derived from an EMBL/GenBank/DDBJ whole genome shotgun (WGS) entry which is preliminary data.</text>
</comment>
<dbReference type="Proteomes" id="UP001283361">
    <property type="component" value="Unassembled WGS sequence"/>
</dbReference>
<evidence type="ECO:0000313" key="1">
    <source>
        <dbReference type="EMBL" id="KAK3799316.1"/>
    </source>
</evidence>
<evidence type="ECO:0000313" key="2">
    <source>
        <dbReference type="Proteomes" id="UP001283361"/>
    </source>
</evidence>
<accession>A0AAE1B5P1</accession>
<proteinExistence type="predicted"/>
<gene>
    <name evidence="1" type="ORF">RRG08_048823</name>
</gene>
<name>A0AAE1B5P1_9GAST</name>
<dbReference type="EMBL" id="JAWDGP010000586">
    <property type="protein sequence ID" value="KAK3799316.1"/>
    <property type="molecule type" value="Genomic_DNA"/>
</dbReference>
<dbReference type="AlphaFoldDB" id="A0AAE1B5P1"/>
<keyword evidence="2" id="KW-1185">Reference proteome</keyword>
<sequence>MVWDSVSPELNTTLSAWNGSASSEFIPRSAYKPDHVAAPLSPCRGVSGGRSFKLLTAMPQLLVQLVAAGHSLTNPVEEECRKKYKKKFVRLFRNGEAINERMKKLTHLALAATLQIKDIPTLYGNNREEGEEKRIKKKIG</sequence>
<protein>
    <submittedName>
        <fullName evidence="1">Uncharacterized protein</fullName>
    </submittedName>
</protein>
<reference evidence="1" key="1">
    <citation type="journal article" date="2023" name="G3 (Bethesda)">
        <title>A reference genome for the long-term kleptoplast-retaining sea slug Elysia crispata morphotype clarki.</title>
        <authorList>
            <person name="Eastman K.E."/>
            <person name="Pendleton A.L."/>
            <person name="Shaikh M.A."/>
            <person name="Suttiyut T."/>
            <person name="Ogas R."/>
            <person name="Tomko P."/>
            <person name="Gavelis G."/>
            <person name="Widhalm J.R."/>
            <person name="Wisecaver J.H."/>
        </authorList>
    </citation>
    <scope>NUCLEOTIDE SEQUENCE</scope>
    <source>
        <strain evidence="1">ECLA1</strain>
    </source>
</reference>
<organism evidence="1 2">
    <name type="scientific">Elysia crispata</name>
    <name type="common">lettuce slug</name>
    <dbReference type="NCBI Taxonomy" id="231223"/>
    <lineage>
        <taxon>Eukaryota</taxon>
        <taxon>Metazoa</taxon>
        <taxon>Spiralia</taxon>
        <taxon>Lophotrochozoa</taxon>
        <taxon>Mollusca</taxon>
        <taxon>Gastropoda</taxon>
        <taxon>Heterobranchia</taxon>
        <taxon>Euthyneura</taxon>
        <taxon>Panpulmonata</taxon>
        <taxon>Sacoglossa</taxon>
        <taxon>Placobranchoidea</taxon>
        <taxon>Plakobranchidae</taxon>
        <taxon>Elysia</taxon>
    </lineage>
</organism>